<protein>
    <submittedName>
        <fullName evidence="1">Uncharacterized protein</fullName>
    </submittedName>
</protein>
<sequence length="148" mass="16368">MTTPADYELTRTVMPERRLNPVTFQIRSCKRRVNASKFCAYDAQTAVARRQAERIITEGMLPPLGQKLVVGELEQILLDTSRGADTTEFVELLYGDIERLVESIHNRMELAASDLLVDGKFSLTGEKGLTLEADFGVPAANMPVAAKP</sequence>
<dbReference type="Gene3D" id="3.15.30.10">
    <property type="entry name" value="putative capsid protein of prophage domain like"/>
    <property type="match status" value="1"/>
</dbReference>
<dbReference type="InterPro" id="IPR005564">
    <property type="entry name" value="Major_capsid_GpE"/>
</dbReference>
<organism evidence="1 2">
    <name type="scientific">Streptomyces griseoviridis</name>
    <dbReference type="NCBI Taxonomy" id="45398"/>
    <lineage>
        <taxon>Bacteria</taxon>
        <taxon>Bacillati</taxon>
        <taxon>Actinomycetota</taxon>
        <taxon>Actinomycetes</taxon>
        <taxon>Kitasatosporales</taxon>
        <taxon>Streptomycetaceae</taxon>
        <taxon>Streptomyces</taxon>
    </lineage>
</organism>
<dbReference type="Proteomes" id="UP000653493">
    <property type="component" value="Unassembled WGS sequence"/>
</dbReference>
<comment type="caution">
    <text evidence="1">The sequence shown here is derived from an EMBL/GenBank/DDBJ whole genome shotgun (WGS) entry which is preliminary data.</text>
</comment>
<gene>
    <name evidence="1" type="ORF">GCM10010238_18340</name>
</gene>
<reference evidence="1" key="2">
    <citation type="submission" date="2020-09" db="EMBL/GenBank/DDBJ databases">
        <authorList>
            <person name="Sun Q."/>
            <person name="Ohkuma M."/>
        </authorList>
    </citation>
    <scope>NUCLEOTIDE SEQUENCE</scope>
    <source>
        <strain evidence="1">JCM 4234</strain>
    </source>
</reference>
<reference evidence="1" key="1">
    <citation type="journal article" date="2014" name="Int. J. Syst. Evol. Microbiol.">
        <title>Complete genome sequence of Corynebacterium casei LMG S-19264T (=DSM 44701T), isolated from a smear-ripened cheese.</title>
        <authorList>
            <consortium name="US DOE Joint Genome Institute (JGI-PGF)"/>
            <person name="Walter F."/>
            <person name="Albersmeier A."/>
            <person name="Kalinowski J."/>
            <person name="Ruckert C."/>
        </authorList>
    </citation>
    <scope>NUCLEOTIDE SEQUENCE</scope>
    <source>
        <strain evidence="1">JCM 4234</strain>
    </source>
</reference>
<accession>A0A918GD48</accession>
<dbReference type="Pfam" id="PF03864">
    <property type="entry name" value="Phage_cap_E"/>
    <property type="match status" value="1"/>
</dbReference>
<dbReference type="EMBL" id="BMSL01000003">
    <property type="protein sequence ID" value="GGS29747.1"/>
    <property type="molecule type" value="Genomic_DNA"/>
</dbReference>
<dbReference type="AlphaFoldDB" id="A0A918GD48"/>
<evidence type="ECO:0000313" key="2">
    <source>
        <dbReference type="Proteomes" id="UP000653493"/>
    </source>
</evidence>
<evidence type="ECO:0000313" key="1">
    <source>
        <dbReference type="EMBL" id="GGS29747.1"/>
    </source>
</evidence>
<keyword evidence="2" id="KW-1185">Reference proteome</keyword>
<proteinExistence type="predicted"/>
<name>A0A918GD48_STRGD</name>